<sequence length="105" mass="12020">MNTRIRKGNKYLKATLVECTRAAMRNKQSYLYSRHQRIAAHRGGKGALIAVAHTMLIAIHHILKEKVPYHDLGANYYSVINQEKIINRNIRSLEKLGVNVTIQPK</sequence>
<proteinExistence type="predicted"/>
<gene>
    <name evidence="1" type="ORF">H8S37_09260</name>
</gene>
<dbReference type="Proteomes" id="UP000652477">
    <property type="component" value="Unassembled WGS sequence"/>
</dbReference>
<organism evidence="1 2">
    <name type="scientific">Mediterraneibacter hominis</name>
    <dbReference type="NCBI Taxonomy" id="2763054"/>
    <lineage>
        <taxon>Bacteria</taxon>
        <taxon>Bacillati</taxon>
        <taxon>Bacillota</taxon>
        <taxon>Clostridia</taxon>
        <taxon>Lachnospirales</taxon>
        <taxon>Lachnospiraceae</taxon>
        <taxon>Mediterraneibacter</taxon>
    </lineage>
</organism>
<comment type="caution">
    <text evidence="1">The sequence shown here is derived from an EMBL/GenBank/DDBJ whole genome shotgun (WGS) entry which is preliminary data.</text>
</comment>
<keyword evidence="2" id="KW-1185">Reference proteome</keyword>
<dbReference type="AlphaFoldDB" id="A0A923LHY7"/>
<evidence type="ECO:0000313" key="1">
    <source>
        <dbReference type="EMBL" id="MBC5689113.1"/>
    </source>
</evidence>
<accession>A0A923LHY7</accession>
<evidence type="ECO:0008006" key="3">
    <source>
        <dbReference type="Google" id="ProtNLM"/>
    </source>
</evidence>
<name>A0A923LHY7_9FIRM</name>
<protein>
    <recommendedName>
        <fullName evidence="3">IS110 family transposase</fullName>
    </recommendedName>
</protein>
<reference evidence="1" key="1">
    <citation type="submission" date="2020-08" db="EMBL/GenBank/DDBJ databases">
        <title>Genome public.</title>
        <authorList>
            <person name="Liu C."/>
            <person name="Sun Q."/>
        </authorList>
    </citation>
    <scope>NUCLEOTIDE SEQUENCE</scope>
    <source>
        <strain evidence="1">NSJ-55</strain>
    </source>
</reference>
<evidence type="ECO:0000313" key="2">
    <source>
        <dbReference type="Proteomes" id="UP000652477"/>
    </source>
</evidence>
<dbReference type="EMBL" id="JACOPF010000001">
    <property type="protein sequence ID" value="MBC5689113.1"/>
    <property type="molecule type" value="Genomic_DNA"/>
</dbReference>
<dbReference type="RefSeq" id="WP_186875679.1">
    <property type="nucleotide sequence ID" value="NZ_JACOPF010000001.1"/>
</dbReference>